<gene>
    <name evidence="1" type="ORF">C2L71_08355</name>
</gene>
<proteinExistence type="predicted"/>
<dbReference type="RefSeq" id="WP_103265308.1">
    <property type="nucleotide sequence ID" value="NZ_CABMLE010000009.1"/>
</dbReference>
<comment type="caution">
    <text evidence="1">The sequence shown here is derived from an EMBL/GenBank/DDBJ whole genome shotgun (WGS) entry which is preliminary data.</text>
</comment>
<dbReference type="EMBL" id="PPEK01000009">
    <property type="protein sequence ID" value="PNV67416.1"/>
    <property type="molecule type" value="Genomic_DNA"/>
</dbReference>
<accession>A0A2K2UAS5</accession>
<dbReference type="InterPro" id="IPR021246">
    <property type="entry name" value="DUF2797"/>
</dbReference>
<evidence type="ECO:0000313" key="1">
    <source>
        <dbReference type="EMBL" id="PNV67416.1"/>
    </source>
</evidence>
<protein>
    <submittedName>
        <fullName evidence="1">DUF2797 domain-containing protein</fullName>
    </submittedName>
</protein>
<dbReference type="Pfam" id="PF10977">
    <property type="entry name" value="DUF2797"/>
    <property type="match status" value="1"/>
</dbReference>
<evidence type="ECO:0000313" key="2">
    <source>
        <dbReference type="Proteomes" id="UP000236197"/>
    </source>
</evidence>
<sequence length="297" mass="32952">MMRLENGRTVVLAGHGYSNTDPYLLLNDIEEGTQYRFAVRGKTFSIRKGTRRRCIGRFNLETRERTVCPLGVALLADAKDAMCPACMEATGFNPSFYYADFVSPQQRMYNLTPHFVYLAYFSPQHVKAGISSQTRGIERLLEQGARAARVVGRFEDAYAARELEAMLCAQPGVLETMRASKKVELLAGTRYDVAEARSALDAVVERLGLEGAEPVQDLSPYYFGGPSPDCHALQVPVGFDDVCGGLCTGMIGGCLVFEQGGMNYIVSVKEWESYEVELLEDEVACEYELEPQQIALF</sequence>
<dbReference type="AlphaFoldDB" id="A0A2K2UAS5"/>
<name>A0A2K2UAS5_9ACTN</name>
<dbReference type="OrthoDB" id="3171606at2"/>
<keyword evidence="2" id="KW-1185">Reference proteome</keyword>
<organism evidence="1 2">
    <name type="scientific">Enteroscipio rubneri</name>
    <dbReference type="NCBI Taxonomy" id="2070686"/>
    <lineage>
        <taxon>Bacteria</taxon>
        <taxon>Bacillati</taxon>
        <taxon>Actinomycetota</taxon>
        <taxon>Coriobacteriia</taxon>
        <taxon>Eggerthellales</taxon>
        <taxon>Eggerthellaceae</taxon>
        <taxon>Enteroscipio</taxon>
    </lineage>
</organism>
<reference evidence="2" key="1">
    <citation type="submission" date="2018-01" db="EMBL/GenBank/DDBJ databases">
        <title>Rubneribacter badeniensis gen. nov., sp. nov., and Colonibacter rubneri, gen. nov., sp. nov., WGS of new members of the Eggerthellaceae.</title>
        <authorList>
            <person name="Danylec N."/>
            <person name="Stoll D.A."/>
            <person name="Doetsch A."/>
            <person name="Kulling S.E."/>
            <person name="Huch M."/>
        </authorList>
    </citation>
    <scope>NUCLEOTIDE SEQUENCE [LARGE SCALE GENOMIC DNA]</scope>
    <source>
        <strain evidence="2">ResAG-96</strain>
    </source>
</reference>
<dbReference type="Proteomes" id="UP000236197">
    <property type="component" value="Unassembled WGS sequence"/>
</dbReference>